<feature type="binding site" evidence="7">
    <location>
        <position position="291"/>
    </location>
    <ligand>
        <name>Mg(2+)</name>
        <dbReference type="ChEBI" id="CHEBI:18420"/>
        <label>1</label>
    </ligand>
</feature>
<feature type="compositionally biased region" description="Basic and acidic residues" evidence="9">
    <location>
        <begin position="445"/>
        <end position="454"/>
    </location>
</feature>
<dbReference type="EMBL" id="LHPM01000013">
    <property type="protein sequence ID" value="OAL65608.1"/>
    <property type="molecule type" value="Genomic_DNA"/>
</dbReference>
<dbReference type="PANTHER" id="PTHR22748:SF4">
    <property type="entry name" value="DNA-(APURINIC OR APYRIMIDINIC SITE) ENDONUCLEASE 2"/>
    <property type="match status" value="1"/>
</dbReference>
<feature type="compositionally biased region" description="Polar residues" evidence="9">
    <location>
        <begin position="456"/>
        <end position="465"/>
    </location>
</feature>
<feature type="active site" evidence="6">
    <location>
        <position position="135"/>
    </location>
</feature>
<evidence type="ECO:0000259" key="10">
    <source>
        <dbReference type="Pfam" id="PF03372"/>
    </source>
</evidence>
<dbReference type="VEuPathDB" id="FungiDB:TERG_02407"/>
<keyword evidence="11" id="KW-0456">Lyase</keyword>
<gene>
    <name evidence="11" type="ORF">A7C99_2705</name>
</gene>
<feature type="active site" description="Proton acceptor" evidence="6">
    <location>
        <position position="292"/>
    </location>
</feature>
<evidence type="ECO:0000256" key="4">
    <source>
        <dbReference type="ARBA" id="ARBA00022801"/>
    </source>
</evidence>
<feature type="site" description="Interaction with DNA substrate" evidence="8">
    <location>
        <position position="292"/>
    </location>
</feature>
<comment type="cofactor">
    <cofactor evidence="1">
        <name>Mn(2+)</name>
        <dbReference type="ChEBI" id="CHEBI:29035"/>
    </cofactor>
</comment>
<feature type="active site" description="Proton donor/acceptor" evidence="6">
    <location>
        <position position="174"/>
    </location>
</feature>
<dbReference type="InterPro" id="IPR020848">
    <property type="entry name" value="AP_endonuclease_F1_CS"/>
</dbReference>
<dbReference type="GO" id="GO:0003677">
    <property type="term" value="F:DNA binding"/>
    <property type="evidence" value="ECO:0007669"/>
    <property type="project" value="InterPro"/>
</dbReference>
<feature type="binding site" evidence="7">
    <location>
        <position position="21"/>
    </location>
    <ligand>
        <name>Mg(2+)</name>
        <dbReference type="ChEBI" id="CHEBI:18420"/>
        <label>1</label>
    </ligand>
</feature>
<evidence type="ECO:0000256" key="6">
    <source>
        <dbReference type="PIRSR" id="PIRSR604808-1"/>
    </source>
</evidence>
<feature type="binding site" evidence="7">
    <location>
        <position position="176"/>
    </location>
    <ligand>
        <name>Mg(2+)</name>
        <dbReference type="ChEBI" id="CHEBI:18420"/>
        <label>1</label>
    </ligand>
</feature>
<dbReference type="PROSITE" id="PS00728">
    <property type="entry name" value="AP_NUCLEASE_F1_3"/>
    <property type="match status" value="1"/>
</dbReference>
<dbReference type="GO" id="GO:0008311">
    <property type="term" value="F:double-stranded DNA 3'-5' DNA exonuclease activity"/>
    <property type="evidence" value="ECO:0007669"/>
    <property type="project" value="TreeGrafter"/>
</dbReference>
<evidence type="ECO:0000256" key="5">
    <source>
        <dbReference type="ARBA" id="ARBA00022842"/>
    </source>
</evidence>
<feature type="compositionally biased region" description="Polar residues" evidence="9">
    <location>
        <begin position="360"/>
        <end position="395"/>
    </location>
</feature>
<keyword evidence="3 7" id="KW-0479">Metal-binding</keyword>
<comment type="cofactor">
    <cofactor evidence="7">
        <name>Mg(2+)</name>
        <dbReference type="ChEBI" id="CHEBI:18420"/>
    </cofactor>
    <cofactor evidence="7">
        <name>Mn(2+)</name>
        <dbReference type="ChEBI" id="CHEBI:29035"/>
    </cofactor>
    <text evidence="7">Probably binds two magnesium or manganese ions per subunit.</text>
</comment>
<sequence length="889" mass="99548">MEGKPDTMFDILEADIVVFQEAKIQRKDLQDDMVLVSGWDCYFSLPRQKKGYSGVVIYTRSSKCSAIRAEEGVTGALCPPSSKTPFRQLSASEQIGGYPSIEQMEELSEVDPIIVDSEGRCLILEFPAFVLIGVYCPADRDETRDDFRLGFFNLLEVRVRNLVKMGKRVILAGDLNTCAGPIDSAPALERIRKGTETEEEYLSYPARLIFNRLVRPVGSTADTHDTETPPVLRDLCREFHPGRTGMYTCWNQKVNARPGNYGSRIDYILCSDNIRSWFVESNIQEGLMGSDHCPVYASISDRVHLDGKDVHILDIMNPKGTFEDGVEQPRSNKITPLALSGKLIPEFDRRRNIKDMFRNHSLSRNNSEVKVSTTTDTQTGSEIPGPASQTKSTLETKGAPVTINPPPKRSHSKGAQAPPSKRLKPKGRPAGARSNGQQTLAGFFKSERTSRAVSEENATASSDSPQEAPAEVKITPASDLASTAEKNDPVPTGVMASPDNSVVPSCSPTESWSKVFTRKPVPKKRGGIANRRTFIPPLEPRISPYKKKRQLPQIPTLNFQVAVSVSQPTSFNNHLQRLRMLEIPPPPPPKPRVVLPWSEYDPGLLNGDGVAVRKCSTDYLASIYKTCLDTYRPNEVNLSPEEAERLTESVRHELTRLTSYPDLFPTPTAHERFFKLLHESVAKVVKKREDKDGESFEDSIRLRANLITREEEKILQGINRPTYKPDLKPWEQFLLKGSPGSGVALPQDTPNGYMQIMPMGGLALHRTLLKNNYIATRRYREEVANGLEPPPDEHFAQRTPEETAAMFHAALYPDCKVKRRGTWMTLTPNPYYERRVAIPKHNRVIDQLESFNEVIARLEGDEVANDHGEESVRVMLYRTVVEDAPEVAE</sequence>
<comment type="caution">
    <text evidence="11">The sequence shown here is derived from an EMBL/GenBank/DDBJ whole genome shotgun (WGS) entry which is preliminary data.</text>
</comment>
<feature type="site" description="Important for catalytic activity" evidence="8">
    <location>
        <position position="266"/>
    </location>
</feature>
<dbReference type="PROSITE" id="PS51435">
    <property type="entry name" value="AP_NUCLEASE_F1_4"/>
    <property type="match status" value="1"/>
</dbReference>
<proteinExistence type="inferred from homology"/>
<evidence type="ECO:0000256" key="9">
    <source>
        <dbReference type="SAM" id="MobiDB-lite"/>
    </source>
</evidence>
<evidence type="ECO:0000313" key="12">
    <source>
        <dbReference type="Proteomes" id="UP000243015"/>
    </source>
</evidence>
<dbReference type="GO" id="GO:0016829">
    <property type="term" value="F:lyase activity"/>
    <property type="evidence" value="ECO:0007669"/>
    <property type="project" value="UniProtKB-KW"/>
</dbReference>
<dbReference type="VEuPathDB" id="FungiDB:TERG_02408"/>
<keyword evidence="7" id="KW-0464">Manganese</keyword>
<name>A0A178F0D6_TRIRU</name>
<dbReference type="GO" id="GO:0005634">
    <property type="term" value="C:nucleus"/>
    <property type="evidence" value="ECO:0007669"/>
    <property type="project" value="TreeGrafter"/>
</dbReference>
<protein>
    <submittedName>
        <fullName evidence="11">DNA lyase</fullName>
    </submittedName>
</protein>
<feature type="binding site" evidence="7">
    <location>
        <position position="174"/>
    </location>
    <ligand>
        <name>Mg(2+)</name>
        <dbReference type="ChEBI" id="CHEBI:18420"/>
        <label>1</label>
    </ligand>
</feature>
<dbReference type="GO" id="GO:0006284">
    <property type="term" value="P:base-excision repair"/>
    <property type="evidence" value="ECO:0007669"/>
    <property type="project" value="TreeGrafter"/>
</dbReference>
<dbReference type="AlphaFoldDB" id="A0A178F0D6"/>
<dbReference type="InterPro" id="IPR005135">
    <property type="entry name" value="Endo/exonuclease/phosphatase"/>
</dbReference>
<evidence type="ECO:0000256" key="3">
    <source>
        <dbReference type="ARBA" id="ARBA00022723"/>
    </source>
</evidence>
<keyword evidence="4" id="KW-0378">Hydrolase</keyword>
<dbReference type="PANTHER" id="PTHR22748">
    <property type="entry name" value="AP ENDONUCLEASE"/>
    <property type="match status" value="1"/>
</dbReference>
<dbReference type="Pfam" id="PF03372">
    <property type="entry name" value="Exo_endo_phos"/>
    <property type="match status" value="1"/>
</dbReference>
<dbReference type="Gene3D" id="3.60.10.10">
    <property type="entry name" value="Endonuclease/exonuclease/phosphatase"/>
    <property type="match status" value="1"/>
</dbReference>
<comment type="similarity">
    <text evidence="2">Belongs to the DNA repair enzymes AP/ExoA family.</text>
</comment>
<accession>A0A178F0D6</accession>
<organism evidence="11 12">
    <name type="scientific">Trichophyton rubrum</name>
    <name type="common">Athlete's foot fungus</name>
    <name type="synonym">Epidermophyton rubrum</name>
    <dbReference type="NCBI Taxonomy" id="5551"/>
    <lineage>
        <taxon>Eukaryota</taxon>
        <taxon>Fungi</taxon>
        <taxon>Dikarya</taxon>
        <taxon>Ascomycota</taxon>
        <taxon>Pezizomycotina</taxon>
        <taxon>Eurotiomycetes</taxon>
        <taxon>Eurotiomycetidae</taxon>
        <taxon>Onygenales</taxon>
        <taxon>Arthrodermataceae</taxon>
        <taxon>Trichophyton</taxon>
    </lineage>
</organism>
<feature type="binding site" evidence="7">
    <location>
        <position position="292"/>
    </location>
    <ligand>
        <name>Mg(2+)</name>
        <dbReference type="ChEBI" id="CHEBI:18420"/>
        <label>1</label>
    </ligand>
</feature>
<evidence type="ECO:0000256" key="2">
    <source>
        <dbReference type="ARBA" id="ARBA00007092"/>
    </source>
</evidence>
<dbReference type="InterPro" id="IPR036691">
    <property type="entry name" value="Endo/exonu/phosph_ase_sf"/>
</dbReference>
<feature type="compositionally biased region" description="Polar residues" evidence="9">
    <location>
        <begin position="498"/>
        <end position="510"/>
    </location>
</feature>
<evidence type="ECO:0000313" key="11">
    <source>
        <dbReference type="EMBL" id="OAL65608.1"/>
    </source>
</evidence>
<feature type="domain" description="Endonuclease/exonuclease/phosphatase" evidence="10">
    <location>
        <begin position="13"/>
        <end position="292"/>
    </location>
</feature>
<feature type="site" description="Transition state stabilizer" evidence="8">
    <location>
        <position position="176"/>
    </location>
</feature>
<keyword evidence="5 7" id="KW-0460">Magnesium</keyword>
<reference evidence="11 12" key="1">
    <citation type="submission" date="2016-05" db="EMBL/GenBank/DDBJ databases">
        <title>Genome sequencing of Trichophyton rubrum CMCC(F)T1i isolated from hair.</title>
        <authorList>
            <person name="Zhan P."/>
            <person name="Tao Y."/>
            <person name="Liu W."/>
        </authorList>
    </citation>
    <scope>NUCLEOTIDE SEQUENCE [LARGE SCALE GENOMIC DNA]</scope>
    <source>
        <strain evidence="12">CMCC(F)T1i</strain>
    </source>
</reference>
<dbReference type="GO" id="GO:0046872">
    <property type="term" value="F:metal ion binding"/>
    <property type="evidence" value="ECO:0007669"/>
    <property type="project" value="UniProtKB-KW"/>
</dbReference>
<feature type="region of interest" description="Disordered" evidence="9">
    <location>
        <begin position="358"/>
        <end position="510"/>
    </location>
</feature>
<dbReference type="SUPFAM" id="SSF56219">
    <property type="entry name" value="DNase I-like"/>
    <property type="match status" value="1"/>
</dbReference>
<dbReference type="Proteomes" id="UP000243015">
    <property type="component" value="Unassembled WGS sequence"/>
</dbReference>
<dbReference type="FunFam" id="3.60.10.10:FF:000079">
    <property type="entry name" value="DNA-(apurinic or apyrimidinic site) lyase"/>
    <property type="match status" value="1"/>
</dbReference>
<dbReference type="InterPro" id="IPR004808">
    <property type="entry name" value="AP_endonuc_1"/>
</dbReference>
<evidence type="ECO:0000256" key="7">
    <source>
        <dbReference type="PIRSR" id="PIRSR604808-2"/>
    </source>
</evidence>
<dbReference type="GO" id="GO:0008081">
    <property type="term" value="F:phosphoric diester hydrolase activity"/>
    <property type="evidence" value="ECO:0007669"/>
    <property type="project" value="TreeGrafter"/>
</dbReference>
<dbReference type="GO" id="GO:0003906">
    <property type="term" value="F:DNA-(apurinic or apyrimidinic site) endonuclease activity"/>
    <property type="evidence" value="ECO:0007669"/>
    <property type="project" value="TreeGrafter"/>
</dbReference>
<dbReference type="CDD" id="cd09088">
    <property type="entry name" value="Ape2-like_AP-endo"/>
    <property type="match status" value="1"/>
</dbReference>
<evidence type="ECO:0000256" key="8">
    <source>
        <dbReference type="PIRSR" id="PIRSR604808-3"/>
    </source>
</evidence>
<evidence type="ECO:0000256" key="1">
    <source>
        <dbReference type="ARBA" id="ARBA00001936"/>
    </source>
</evidence>